<gene>
    <name evidence="1" type="ORF">ElyMa_001034400</name>
</gene>
<comment type="caution">
    <text evidence="1">The sequence shown here is derived from an EMBL/GenBank/DDBJ whole genome shotgun (WGS) entry which is preliminary data.</text>
</comment>
<name>A0AAV4HMB9_9GAST</name>
<protein>
    <submittedName>
        <fullName evidence="1">Uncharacterized protein</fullName>
    </submittedName>
</protein>
<evidence type="ECO:0000313" key="1">
    <source>
        <dbReference type="EMBL" id="GFR99043.1"/>
    </source>
</evidence>
<keyword evidence="2" id="KW-1185">Reference proteome</keyword>
<sequence length="88" mass="9400">MDRASLDLVAAGAASHGSHEERDTRGTLTNALCDKLNTAFMEEGCLRKDLSLSQASVNAVFDIYGEALIKENVAQSLSDVTAKILACR</sequence>
<evidence type="ECO:0000313" key="2">
    <source>
        <dbReference type="Proteomes" id="UP000762676"/>
    </source>
</evidence>
<reference evidence="1 2" key="1">
    <citation type="journal article" date="2021" name="Elife">
        <title>Chloroplast acquisition without the gene transfer in kleptoplastic sea slugs, Plakobranchus ocellatus.</title>
        <authorList>
            <person name="Maeda T."/>
            <person name="Takahashi S."/>
            <person name="Yoshida T."/>
            <person name="Shimamura S."/>
            <person name="Takaki Y."/>
            <person name="Nagai Y."/>
            <person name="Toyoda A."/>
            <person name="Suzuki Y."/>
            <person name="Arimoto A."/>
            <person name="Ishii H."/>
            <person name="Satoh N."/>
            <person name="Nishiyama T."/>
            <person name="Hasebe M."/>
            <person name="Maruyama T."/>
            <person name="Minagawa J."/>
            <person name="Obokata J."/>
            <person name="Shigenobu S."/>
        </authorList>
    </citation>
    <scope>NUCLEOTIDE SEQUENCE [LARGE SCALE GENOMIC DNA]</scope>
</reference>
<proteinExistence type="predicted"/>
<dbReference type="Proteomes" id="UP000762676">
    <property type="component" value="Unassembled WGS sequence"/>
</dbReference>
<dbReference type="AlphaFoldDB" id="A0AAV4HMB9"/>
<accession>A0AAV4HMB9</accession>
<dbReference type="EMBL" id="BMAT01002104">
    <property type="protein sequence ID" value="GFR99043.1"/>
    <property type="molecule type" value="Genomic_DNA"/>
</dbReference>
<organism evidence="1 2">
    <name type="scientific">Elysia marginata</name>
    <dbReference type="NCBI Taxonomy" id="1093978"/>
    <lineage>
        <taxon>Eukaryota</taxon>
        <taxon>Metazoa</taxon>
        <taxon>Spiralia</taxon>
        <taxon>Lophotrochozoa</taxon>
        <taxon>Mollusca</taxon>
        <taxon>Gastropoda</taxon>
        <taxon>Heterobranchia</taxon>
        <taxon>Euthyneura</taxon>
        <taxon>Panpulmonata</taxon>
        <taxon>Sacoglossa</taxon>
        <taxon>Placobranchoidea</taxon>
        <taxon>Plakobranchidae</taxon>
        <taxon>Elysia</taxon>
    </lineage>
</organism>